<organism evidence="1 2">
    <name type="scientific">Colletotrichum lupini</name>
    <dbReference type="NCBI Taxonomy" id="145971"/>
    <lineage>
        <taxon>Eukaryota</taxon>
        <taxon>Fungi</taxon>
        <taxon>Dikarya</taxon>
        <taxon>Ascomycota</taxon>
        <taxon>Pezizomycotina</taxon>
        <taxon>Sordariomycetes</taxon>
        <taxon>Hypocreomycetidae</taxon>
        <taxon>Glomerellales</taxon>
        <taxon>Glomerellaceae</taxon>
        <taxon>Colletotrichum</taxon>
        <taxon>Colletotrichum acutatum species complex</taxon>
    </lineage>
</organism>
<gene>
    <name evidence="1" type="ORF">CLUP02_14286</name>
</gene>
<protein>
    <submittedName>
        <fullName evidence="1">Uncharacterized protein</fullName>
    </submittedName>
</protein>
<dbReference type="AlphaFoldDB" id="A0A9Q8WMK8"/>
<evidence type="ECO:0000313" key="1">
    <source>
        <dbReference type="EMBL" id="UQC88761.1"/>
    </source>
</evidence>
<dbReference type="RefSeq" id="XP_049150363.1">
    <property type="nucleotide sequence ID" value="XM_049293217.1"/>
</dbReference>
<dbReference type="EMBL" id="CP019479">
    <property type="protein sequence ID" value="UQC88761.1"/>
    <property type="molecule type" value="Genomic_DNA"/>
</dbReference>
<dbReference type="Proteomes" id="UP000830671">
    <property type="component" value="Chromosome 7"/>
</dbReference>
<evidence type="ECO:0000313" key="2">
    <source>
        <dbReference type="Proteomes" id="UP000830671"/>
    </source>
</evidence>
<proteinExistence type="predicted"/>
<dbReference type="GeneID" id="73348227"/>
<accession>A0A9Q8WMK8</accession>
<keyword evidence="2" id="KW-1185">Reference proteome</keyword>
<dbReference type="KEGG" id="clup:CLUP02_14286"/>
<name>A0A9Q8WMK8_9PEZI</name>
<sequence>MSFMAALRAQKNETVGGRRDGSKAQAVAKPICIIANSSQEGRFTLWLVVLDTGDYDTGRRICEIFSKEAAVFSTVSPERIVLWNPLFKGSMAACAKIMSRQHLQRPLQGLTDENLETKTAHLRRGLARLTTAKLKHRAAHISWASTFNQLQGQIHGWSGNRSFIVTLNSCFIAFIDRTEKVCFCMCETGTIEGKIKSERIRFFLVALPLVQLKLSEARTSAGKLKEYMQKFPLDSLQSFSETCAFLHIENPLISSEVFNLFWTCIALPLLGLPSFGSRSDKLRQIHPDLRREIEQTLFSKDLMIGSSVITLAPSHSCLPGSWSNATGNIRRIQIAFYDGHEEQASSVTYNLTRLEPSHVLQKMIKTEKAAFEESVQYFRTFHDTVQWLAKNDDRTYPKSEEASQKYSKSEIHPSLFNLREIGAHHRASKILCLSPSEGANNEIQMFSSQRASGMEQMGSTSQKDAPAFNFHIPSFQITEKEPRTP</sequence>
<reference evidence="1" key="1">
    <citation type="journal article" date="2021" name="Mol. Plant Microbe Interact.">
        <title>Complete Genome Sequence of the Plant-Pathogenic Fungus Colletotrichum lupini.</title>
        <authorList>
            <person name="Baroncelli R."/>
            <person name="Pensec F."/>
            <person name="Da Lio D."/>
            <person name="Boufleur T."/>
            <person name="Vicente I."/>
            <person name="Sarrocco S."/>
            <person name="Picot A."/>
            <person name="Baraldi E."/>
            <person name="Sukno S."/>
            <person name="Thon M."/>
            <person name="Le Floch G."/>
        </authorList>
    </citation>
    <scope>NUCLEOTIDE SEQUENCE</scope>
    <source>
        <strain evidence="1">IMI 504893</strain>
    </source>
</reference>